<keyword evidence="2" id="KW-0732">Signal</keyword>
<evidence type="ECO:0000313" key="4">
    <source>
        <dbReference type="Proteomes" id="UP001424741"/>
    </source>
</evidence>
<feature type="region of interest" description="Disordered" evidence="1">
    <location>
        <begin position="33"/>
        <end position="67"/>
    </location>
</feature>
<reference evidence="3 4" key="1">
    <citation type="submission" date="2024-02" db="EMBL/GenBank/DDBJ databases">
        <title>Rubritalea halochordaticola NBRC 107102.</title>
        <authorList>
            <person name="Ichikawa N."/>
            <person name="Katano-Makiyama Y."/>
            <person name="Hidaka K."/>
        </authorList>
    </citation>
    <scope>NUCLEOTIDE SEQUENCE [LARGE SCALE GENOMIC DNA]</scope>
    <source>
        <strain evidence="3 4">NBRC 107102</strain>
    </source>
</reference>
<dbReference type="EMBL" id="BAABRL010000006">
    <property type="protein sequence ID" value="GAA5495873.1"/>
    <property type="molecule type" value="Genomic_DNA"/>
</dbReference>
<accession>A0ABP9UZK8</accession>
<proteinExistence type="predicted"/>
<keyword evidence="4" id="KW-1185">Reference proteome</keyword>
<organism evidence="3 4">
    <name type="scientific">Rubritalea halochordaticola</name>
    <dbReference type="NCBI Taxonomy" id="714537"/>
    <lineage>
        <taxon>Bacteria</taxon>
        <taxon>Pseudomonadati</taxon>
        <taxon>Verrucomicrobiota</taxon>
        <taxon>Verrucomicrobiia</taxon>
        <taxon>Verrucomicrobiales</taxon>
        <taxon>Rubritaleaceae</taxon>
        <taxon>Rubritalea</taxon>
    </lineage>
</organism>
<evidence type="ECO:0000256" key="1">
    <source>
        <dbReference type="SAM" id="MobiDB-lite"/>
    </source>
</evidence>
<evidence type="ECO:0000256" key="2">
    <source>
        <dbReference type="SAM" id="SignalP"/>
    </source>
</evidence>
<evidence type="ECO:0000313" key="3">
    <source>
        <dbReference type="EMBL" id="GAA5495873.1"/>
    </source>
</evidence>
<dbReference type="Proteomes" id="UP001424741">
    <property type="component" value="Unassembled WGS sequence"/>
</dbReference>
<dbReference type="PROSITE" id="PS51257">
    <property type="entry name" value="PROKAR_LIPOPROTEIN"/>
    <property type="match status" value="1"/>
</dbReference>
<dbReference type="RefSeq" id="WP_346188611.1">
    <property type="nucleotide sequence ID" value="NZ_BAABRL010000006.1"/>
</dbReference>
<feature type="chain" id="PRO_5046771779" evidence="2">
    <location>
        <begin position="24"/>
        <end position="67"/>
    </location>
</feature>
<protein>
    <submittedName>
        <fullName evidence="3">Uncharacterized protein</fullName>
    </submittedName>
</protein>
<feature type="signal peptide" evidence="2">
    <location>
        <begin position="1"/>
        <end position="23"/>
    </location>
</feature>
<sequence>MNKAIYTATGLLLITLCSCTSSTSVPEPVPPVAAAPAADASMTELRPEAPASMDISKPRPQVIDRNH</sequence>
<name>A0ABP9UZK8_9BACT</name>
<gene>
    <name evidence="3" type="ORF">Rhal01_02054</name>
</gene>
<comment type="caution">
    <text evidence="3">The sequence shown here is derived from an EMBL/GenBank/DDBJ whole genome shotgun (WGS) entry which is preliminary data.</text>
</comment>